<evidence type="ECO:0000256" key="7">
    <source>
        <dbReference type="PROSITE-ProRule" id="PRU00418"/>
    </source>
</evidence>
<accession>H3NP86</accession>
<keyword evidence="9" id="KW-1185">Reference proteome</keyword>
<organism evidence="8 9">
    <name type="scientific">Helcococcus kunzii ATCC 51366</name>
    <dbReference type="NCBI Taxonomy" id="883114"/>
    <lineage>
        <taxon>Bacteria</taxon>
        <taxon>Bacillati</taxon>
        <taxon>Bacillota</taxon>
        <taxon>Tissierellia</taxon>
        <taxon>Tissierellales</taxon>
        <taxon>Peptoniphilaceae</taxon>
        <taxon>Helcococcus</taxon>
    </lineage>
</organism>
<keyword evidence="4" id="KW-0598">Phosphotransferase system</keyword>
<dbReference type="Proteomes" id="UP000004191">
    <property type="component" value="Unassembled WGS sequence"/>
</dbReference>
<evidence type="ECO:0000256" key="4">
    <source>
        <dbReference type="ARBA" id="ARBA00022683"/>
    </source>
</evidence>
<feature type="modified residue" description="Phosphohistidine; by HPr" evidence="7">
    <location>
        <position position="77"/>
    </location>
</feature>
<dbReference type="GO" id="GO:0016740">
    <property type="term" value="F:transferase activity"/>
    <property type="evidence" value="ECO:0007669"/>
    <property type="project" value="UniProtKB-KW"/>
</dbReference>
<dbReference type="EMBL" id="AGEI01000022">
    <property type="protein sequence ID" value="EHR33548.1"/>
    <property type="molecule type" value="Genomic_DNA"/>
</dbReference>
<dbReference type="Gene3D" id="1.20.58.80">
    <property type="entry name" value="Phosphotransferase system, lactose/cellobiose-type IIA subunit"/>
    <property type="match status" value="1"/>
</dbReference>
<evidence type="ECO:0000313" key="8">
    <source>
        <dbReference type="EMBL" id="EHR33548.1"/>
    </source>
</evidence>
<dbReference type="PATRIC" id="fig|883114.3.peg.1137"/>
<dbReference type="PIRSF" id="PIRSF000699">
    <property type="entry name" value="PTS_IILac_III"/>
    <property type="match status" value="1"/>
</dbReference>
<evidence type="ECO:0000256" key="2">
    <source>
        <dbReference type="ARBA" id="ARBA00022597"/>
    </source>
</evidence>
<evidence type="ECO:0000313" key="9">
    <source>
        <dbReference type="Proteomes" id="UP000004191"/>
    </source>
</evidence>
<keyword evidence="6" id="KW-0460">Magnesium</keyword>
<reference evidence="8 9" key="1">
    <citation type="submission" date="2012-01" db="EMBL/GenBank/DDBJ databases">
        <title>The Genome Sequence of Helcococcus kunzii ATCC 51366.</title>
        <authorList>
            <consortium name="The Broad Institute Genome Sequencing Platform"/>
            <person name="Earl A."/>
            <person name="Ward D."/>
            <person name="Feldgarden M."/>
            <person name="Gevers D."/>
            <person name="Huys G."/>
            <person name="Young S.K."/>
            <person name="Zeng Q."/>
            <person name="Gargeya S."/>
            <person name="Fitzgerald M."/>
            <person name="Haas B."/>
            <person name="Abouelleil A."/>
            <person name="Alvarado L."/>
            <person name="Arachchi H.M."/>
            <person name="Berlin A."/>
            <person name="Chapman S.B."/>
            <person name="Gearin G."/>
            <person name="Goldberg J."/>
            <person name="Griggs A."/>
            <person name="Gujja S."/>
            <person name="Hansen M."/>
            <person name="Heiman D."/>
            <person name="Howarth C."/>
            <person name="Larimer J."/>
            <person name="Lui A."/>
            <person name="MacDonald P.J.P."/>
            <person name="McCowen C."/>
            <person name="Montmayeur A."/>
            <person name="Murphy C."/>
            <person name="Neiman D."/>
            <person name="Pearson M."/>
            <person name="Priest M."/>
            <person name="Roberts A."/>
            <person name="Saif S."/>
            <person name="Shea T."/>
            <person name="Sisk P."/>
            <person name="Stolte C."/>
            <person name="Sykes S."/>
            <person name="Wortman J."/>
            <person name="Nusbaum C."/>
            <person name="Birren B."/>
        </authorList>
    </citation>
    <scope>NUCLEOTIDE SEQUENCE [LARGE SCALE GENOMIC DNA]</scope>
    <source>
        <strain evidence="8 9">ATCC 51366</strain>
    </source>
</reference>
<dbReference type="eggNOG" id="COG1447">
    <property type="taxonomic scope" value="Bacteria"/>
</dbReference>
<dbReference type="PANTHER" id="PTHR34382">
    <property type="entry name" value="PTS SYSTEM N,N'-DIACETYLCHITOBIOSE-SPECIFIC EIIA COMPONENT"/>
    <property type="match status" value="1"/>
</dbReference>
<evidence type="ECO:0000256" key="1">
    <source>
        <dbReference type="ARBA" id="ARBA00022448"/>
    </source>
</evidence>
<dbReference type="GO" id="GO:0046872">
    <property type="term" value="F:metal ion binding"/>
    <property type="evidence" value="ECO:0007669"/>
    <property type="project" value="UniProtKB-KW"/>
</dbReference>
<keyword evidence="2" id="KW-0762">Sugar transport</keyword>
<proteinExistence type="predicted"/>
<evidence type="ECO:0000256" key="3">
    <source>
        <dbReference type="ARBA" id="ARBA00022679"/>
    </source>
</evidence>
<dbReference type="STRING" id="883114.HMPREF9709_01147"/>
<dbReference type="PANTHER" id="PTHR34382:SF7">
    <property type="entry name" value="PTS SYSTEM N,N'-DIACETYLCHITOBIOSE-SPECIFIC EIIA COMPONENT"/>
    <property type="match status" value="1"/>
</dbReference>
<comment type="caution">
    <text evidence="8">The sequence shown here is derived from an EMBL/GenBank/DDBJ whole genome shotgun (WGS) entry which is preliminary data.</text>
</comment>
<name>H3NP86_9FIRM</name>
<dbReference type="Pfam" id="PF02255">
    <property type="entry name" value="PTS_IIA"/>
    <property type="match status" value="1"/>
</dbReference>
<keyword evidence="1" id="KW-0813">Transport</keyword>
<dbReference type="GeneID" id="96999134"/>
<dbReference type="InterPro" id="IPR036542">
    <property type="entry name" value="PTS_IIA_lac/cel_sf"/>
</dbReference>
<dbReference type="RefSeq" id="WP_005398662.1">
    <property type="nucleotide sequence ID" value="NZ_JH601088.1"/>
</dbReference>
<feature type="active site" description="Tele-phosphohistidine intermediate" evidence="5">
    <location>
        <position position="77"/>
    </location>
</feature>
<keyword evidence="6" id="KW-0479">Metal-binding</keyword>
<evidence type="ECO:0000256" key="6">
    <source>
        <dbReference type="PIRSR" id="PIRSR000699-2"/>
    </source>
</evidence>
<feature type="binding site" evidence="6">
    <location>
        <position position="80"/>
    </location>
    <ligand>
        <name>Mg(2+)</name>
        <dbReference type="ChEBI" id="CHEBI:18420"/>
        <note>ligand shared between all trimeric partners</note>
    </ligand>
</feature>
<dbReference type="InterPro" id="IPR003188">
    <property type="entry name" value="PTS_IIA_lac/cel"/>
</dbReference>
<protein>
    <submittedName>
        <fullName evidence="8">PTS system, lactose-specific IIa component</fullName>
    </submittedName>
</protein>
<dbReference type="SUPFAM" id="SSF46973">
    <property type="entry name" value="Enzyme IIa from lactose specific PTS, IIa-lac"/>
    <property type="match status" value="1"/>
</dbReference>
<gene>
    <name evidence="8" type="ORF">HMPREF9709_01147</name>
</gene>
<dbReference type="AlphaFoldDB" id="H3NP86"/>
<dbReference type="HOGENOM" id="CLU_152490_1_0_9"/>
<dbReference type="GO" id="GO:0009401">
    <property type="term" value="P:phosphoenolpyruvate-dependent sugar phosphotransferase system"/>
    <property type="evidence" value="ECO:0007669"/>
    <property type="project" value="UniProtKB-KW"/>
</dbReference>
<evidence type="ECO:0000256" key="5">
    <source>
        <dbReference type="PIRSR" id="PIRSR000699-1"/>
    </source>
</evidence>
<comment type="cofactor">
    <cofactor evidence="6">
        <name>Mg(2+)</name>
        <dbReference type="ChEBI" id="CHEBI:18420"/>
    </cofactor>
    <text evidence="6">Binds 1 Mg(2+) ion per trimer.</text>
</comment>
<dbReference type="CDD" id="cd00215">
    <property type="entry name" value="PTS_IIA_lac"/>
    <property type="match status" value="1"/>
</dbReference>
<sequence length="104" mass="11966">MDLNMEEIIMGIIVHSGSARTLSMEAIQEAKKSNFERAYELIEEANNEFLEAHKVQTDMIQKEMNGEKTPIGLLMVHAQDHLMNALTVKDLAEEFIEIYKTRQK</sequence>
<dbReference type="PROSITE" id="PS51095">
    <property type="entry name" value="PTS_EIIA_TYPE_3"/>
    <property type="match status" value="1"/>
</dbReference>
<keyword evidence="3" id="KW-0808">Transferase</keyword>